<evidence type="ECO:0008006" key="4">
    <source>
        <dbReference type="Google" id="ProtNLM"/>
    </source>
</evidence>
<dbReference type="AlphaFoldDB" id="A0A7W7VWD9"/>
<evidence type="ECO:0000313" key="2">
    <source>
        <dbReference type="EMBL" id="MBB4925336.1"/>
    </source>
</evidence>
<accession>A0A7W7VWD9</accession>
<proteinExistence type="predicted"/>
<dbReference type="RefSeq" id="WP_184937456.1">
    <property type="nucleotide sequence ID" value="NZ_JACHJV010000001.1"/>
</dbReference>
<evidence type="ECO:0000256" key="1">
    <source>
        <dbReference type="SAM" id="MobiDB-lite"/>
    </source>
</evidence>
<protein>
    <recommendedName>
        <fullName evidence="4">Lipoprotein</fullName>
    </recommendedName>
</protein>
<feature type="compositionally biased region" description="Low complexity" evidence="1">
    <location>
        <begin position="72"/>
        <end position="85"/>
    </location>
</feature>
<keyword evidence="3" id="KW-1185">Reference proteome</keyword>
<feature type="region of interest" description="Disordered" evidence="1">
    <location>
        <begin position="51"/>
        <end position="107"/>
    </location>
</feature>
<feature type="compositionally biased region" description="Polar residues" evidence="1">
    <location>
        <begin position="86"/>
        <end position="107"/>
    </location>
</feature>
<gene>
    <name evidence="2" type="ORF">FHR34_004329</name>
</gene>
<reference evidence="2 3" key="1">
    <citation type="submission" date="2020-08" db="EMBL/GenBank/DDBJ databases">
        <title>Sequencing the genomes of 1000 actinobacteria strains.</title>
        <authorList>
            <person name="Klenk H.-P."/>
        </authorList>
    </citation>
    <scope>NUCLEOTIDE SEQUENCE [LARGE SCALE GENOMIC DNA]</scope>
    <source>
        <strain evidence="2 3">DSM 41654</strain>
    </source>
</reference>
<evidence type="ECO:0000313" key="3">
    <source>
        <dbReference type="Proteomes" id="UP000540506"/>
    </source>
</evidence>
<organism evidence="2 3">
    <name type="scientific">Kitasatospora kifunensis</name>
    <name type="common">Streptomyces kifunensis</name>
    <dbReference type="NCBI Taxonomy" id="58351"/>
    <lineage>
        <taxon>Bacteria</taxon>
        <taxon>Bacillati</taxon>
        <taxon>Actinomycetota</taxon>
        <taxon>Actinomycetes</taxon>
        <taxon>Kitasatosporales</taxon>
        <taxon>Streptomycetaceae</taxon>
        <taxon>Kitasatospora</taxon>
    </lineage>
</organism>
<sequence length="107" mass="10452">MNQATISSGAARWVLALGVGAVTAALASGCGIRPTAVPVDAGRPAIRTACPSPVHPPAVPTSPPSATPKWPAHPSALPSPLVSPANGSLFSAQPTATPSPSGTVQCN</sequence>
<comment type="caution">
    <text evidence="2">The sequence shown here is derived from an EMBL/GenBank/DDBJ whole genome shotgun (WGS) entry which is preliminary data.</text>
</comment>
<name>A0A7W7VWD9_KITKI</name>
<feature type="compositionally biased region" description="Pro residues" evidence="1">
    <location>
        <begin position="53"/>
        <end position="66"/>
    </location>
</feature>
<dbReference type="Proteomes" id="UP000540506">
    <property type="component" value="Unassembled WGS sequence"/>
</dbReference>
<dbReference type="EMBL" id="JACHJV010000001">
    <property type="protein sequence ID" value="MBB4925336.1"/>
    <property type="molecule type" value="Genomic_DNA"/>
</dbReference>